<feature type="transmembrane region" description="Helical" evidence="1">
    <location>
        <begin position="263"/>
        <end position="295"/>
    </location>
</feature>
<proteinExistence type="predicted"/>
<keyword evidence="1" id="KW-0472">Membrane</keyword>
<name>A0ABU7IDF4_9SPHI</name>
<dbReference type="EMBL" id="JAZDQT010000004">
    <property type="protein sequence ID" value="MEE1947321.1"/>
    <property type="molecule type" value="Genomic_DNA"/>
</dbReference>
<keyword evidence="1" id="KW-1133">Transmembrane helix</keyword>
<evidence type="ECO:0000256" key="1">
    <source>
        <dbReference type="SAM" id="Phobius"/>
    </source>
</evidence>
<comment type="caution">
    <text evidence="2">The sequence shown here is derived from an EMBL/GenBank/DDBJ whole genome shotgun (WGS) entry which is preliminary data.</text>
</comment>
<dbReference type="Proteomes" id="UP001336835">
    <property type="component" value="Unassembled WGS sequence"/>
</dbReference>
<evidence type="ECO:0000313" key="2">
    <source>
        <dbReference type="EMBL" id="MEE1947321.1"/>
    </source>
</evidence>
<dbReference type="RefSeq" id="WP_330109605.1">
    <property type="nucleotide sequence ID" value="NZ_JAZDQT010000004.1"/>
</dbReference>
<keyword evidence="1" id="KW-0812">Transmembrane</keyword>
<evidence type="ECO:0000313" key="3">
    <source>
        <dbReference type="Proteomes" id="UP001336835"/>
    </source>
</evidence>
<gene>
    <name evidence="2" type="ORF">VRU48_19500</name>
</gene>
<protein>
    <submittedName>
        <fullName evidence="2">Uncharacterized protein</fullName>
    </submittedName>
</protein>
<sequence length="303" mass="34287">MIQFELLDLARKQLPNLDLNQESDVIRLEKILKAEIKLNNSININDVEQLLDFLRKDGGRFAVFFQNKTIRTILNAKGETINFAPFDRRGLSDETLNSFAEIFASNVEAYLRECIRAGAWFSLKSLFINYSFLVQDSTRENIRQLLTLKNKSIIQAIYTHQFVSFIDFNRFCRDAGYYGILSIVDPSYFDQDILEINNAIYQNQETTVERLKLLGEVLYALTYYNAHSEDLQATLANNQPVALKWSSLGQSTSSSSDNHTMIIVSYVAAAIFIIILMAAGVGGVGIFIPVVIAIARLASRNSR</sequence>
<reference evidence="2 3" key="1">
    <citation type="submission" date="2024-01" db="EMBL/GenBank/DDBJ databases">
        <title>Pedobacter sp. nov., isolated from fresh soil.</title>
        <authorList>
            <person name="Le N.T.T."/>
        </authorList>
    </citation>
    <scope>NUCLEOTIDE SEQUENCE [LARGE SCALE GENOMIC DNA]</scope>
    <source>
        <strain evidence="2 3">KR3-3</strain>
    </source>
</reference>
<organism evidence="2 3">
    <name type="scientific">Pedobacter albus</name>
    <dbReference type="NCBI Taxonomy" id="3113905"/>
    <lineage>
        <taxon>Bacteria</taxon>
        <taxon>Pseudomonadati</taxon>
        <taxon>Bacteroidota</taxon>
        <taxon>Sphingobacteriia</taxon>
        <taxon>Sphingobacteriales</taxon>
        <taxon>Sphingobacteriaceae</taxon>
        <taxon>Pedobacter</taxon>
    </lineage>
</organism>
<accession>A0ABU7IDF4</accession>
<keyword evidence="3" id="KW-1185">Reference proteome</keyword>